<evidence type="ECO:0000313" key="2">
    <source>
        <dbReference type="Proteomes" id="UP000318420"/>
    </source>
</evidence>
<dbReference type="Proteomes" id="UP000318420">
    <property type="component" value="Segment"/>
</dbReference>
<keyword evidence="2" id="KW-1185">Reference proteome</keyword>
<sequence>MEVTGTEEKKLGSVIQLSPHGQSENVRMISQPEDGEPLVSLDDMYEVTGQEAITKLVRSCNEYFKKGRLAKESMTCLNLVGAESFVPMYDKYNARLGGESFVKGLKDGFVAVIKAIIKWIKALTAWIINGVKTLLGFNKTEHECAIASENADSITKNVSALLGSVFETGKDEYTAWVNDTAMVEGIPNNLGNRNTVKVIHAKTLSAEESLAKMVANTEVINQVDKLIADSRAREQKAASDYKVAIARLRRKSKEEKVTESDVAEFVEELERIVFQDIKFRELAKTSKDLISSLFDIEIKDLGYDANFKELKELTRNQIITTQVKTFDRQEAVFAKALAGIKKRTADASTRFLDTKAMTAFSEIADEDDAVFIRGVSEITGNGIMGDFATFKTRQRGYLELIETVTRVLASTKATMNSMVDYNSRLKAITAAYVVRDLEAIADYNKKISKENADILTQGGGSLFFDMDDTSVLKSYYPGLHVTDDLVLAIRNARELPKVKGAINNLLGSLGVGMRV</sequence>
<accession>A0A514A1C7</accession>
<protein>
    <submittedName>
        <fullName evidence="1">Putative tail length tape-measure protein</fullName>
    </submittedName>
</protein>
<reference evidence="1 2" key="1">
    <citation type="submission" date="2019-04" db="EMBL/GenBank/DDBJ databases">
        <title>Novel bacteriophages capable of disrupting biofilms from clinical strains of Aeromonas hydrophila with intrinsic antibiotic resistance.</title>
        <authorList>
            <person name="Kabwe M."/>
            <person name="Brown T.L."/>
            <person name="Speirs L."/>
            <person name="Ku H."/>
            <person name="Leach M."/>
            <person name="Chan H.T."/>
            <person name="Petrovski S."/>
            <person name="Lock P."/>
            <person name="Tucci J."/>
        </authorList>
    </citation>
    <scope>NUCLEOTIDE SEQUENCE [LARGE SCALE GENOMIC DNA]</scope>
</reference>
<dbReference type="EMBL" id="MK838116">
    <property type="protein sequence ID" value="QDH47045.1"/>
    <property type="molecule type" value="Genomic_DNA"/>
</dbReference>
<gene>
    <name evidence="1" type="ORF">LAh10_12</name>
</gene>
<name>A0A514A1C7_9CAUD</name>
<proteinExistence type="predicted"/>
<organism evidence="1 2">
    <name type="scientific">Aeromonas phage LAh10</name>
    <dbReference type="NCBI Taxonomy" id="2591025"/>
    <lineage>
        <taxon>Viruses</taxon>
        <taxon>Duplodnaviria</taxon>
        <taxon>Heunggongvirae</taxon>
        <taxon>Uroviricota</taxon>
        <taxon>Caudoviricetes</taxon>
        <taxon>Chimalliviridae</taxon>
        <taxon>Ludhianavirus</taxon>
        <taxon>Ludhianavirus LAh10</taxon>
    </lineage>
</organism>
<evidence type="ECO:0000313" key="1">
    <source>
        <dbReference type="EMBL" id="QDH47045.1"/>
    </source>
</evidence>